<evidence type="ECO:0000313" key="2">
    <source>
        <dbReference type="Proteomes" id="UP000295418"/>
    </source>
</evidence>
<dbReference type="AlphaFoldDB" id="A0A4R4ELV1"/>
<evidence type="ECO:0000313" key="1">
    <source>
        <dbReference type="EMBL" id="TCZ79335.1"/>
    </source>
</evidence>
<sequence length="158" mass="18313">MEMNDTECNFVTYNKSHEEIINNGIEAISDYLIRANESEKRSLLLCLDKFLDPYYGYKLTYFNEIIILLQKNLFVDHSKVVKEDLIQLITDYSLETLDYLADNIDSIEPELLSDAINALGSTYNMLYLPIFIRYENHGNGVVQESAKEALIELKNKNK</sequence>
<name>A0A4R4ELV1_9BACL</name>
<dbReference type="EMBL" id="SKFG01000003">
    <property type="protein sequence ID" value="TCZ79335.1"/>
    <property type="molecule type" value="Genomic_DNA"/>
</dbReference>
<protein>
    <recommendedName>
        <fullName evidence="3">Immunity protein 30 domain-containing protein</fullName>
    </recommendedName>
</protein>
<dbReference type="SUPFAM" id="SSF48371">
    <property type="entry name" value="ARM repeat"/>
    <property type="match status" value="1"/>
</dbReference>
<comment type="caution">
    <text evidence="1">The sequence shown here is derived from an EMBL/GenBank/DDBJ whole genome shotgun (WGS) entry which is preliminary data.</text>
</comment>
<reference evidence="1 2" key="1">
    <citation type="submission" date="2019-03" db="EMBL/GenBank/DDBJ databases">
        <authorList>
            <person name="Kim M.K.M."/>
        </authorList>
    </citation>
    <scope>NUCLEOTIDE SEQUENCE [LARGE SCALE GENOMIC DNA]</scope>
    <source>
        <strain evidence="1 2">18JY21-1</strain>
    </source>
</reference>
<gene>
    <name evidence="1" type="ORF">E0485_05600</name>
</gene>
<proteinExistence type="predicted"/>
<keyword evidence="2" id="KW-1185">Reference proteome</keyword>
<organism evidence="1 2">
    <name type="scientific">Paenibacillus albiflavus</name>
    <dbReference type="NCBI Taxonomy" id="2545760"/>
    <lineage>
        <taxon>Bacteria</taxon>
        <taxon>Bacillati</taxon>
        <taxon>Bacillota</taxon>
        <taxon>Bacilli</taxon>
        <taxon>Bacillales</taxon>
        <taxon>Paenibacillaceae</taxon>
        <taxon>Paenibacillus</taxon>
    </lineage>
</organism>
<evidence type="ECO:0008006" key="3">
    <source>
        <dbReference type="Google" id="ProtNLM"/>
    </source>
</evidence>
<dbReference type="Proteomes" id="UP000295418">
    <property type="component" value="Unassembled WGS sequence"/>
</dbReference>
<dbReference type="InterPro" id="IPR016024">
    <property type="entry name" value="ARM-type_fold"/>
</dbReference>
<accession>A0A4R4ELV1</accession>